<sequence length="53" mass="6073">MLTPTAVEKVDKIAEQMRLTRSEVLERLIRTECLDLDLLSKISGNISEQKNSR</sequence>
<gene>
    <name evidence="1" type="ORF">CWATWH0003_0438</name>
</gene>
<dbReference type="EMBL" id="AESD01000074">
    <property type="protein sequence ID" value="EHJ14897.1"/>
    <property type="molecule type" value="Genomic_DNA"/>
</dbReference>
<dbReference type="GO" id="GO:0006355">
    <property type="term" value="P:regulation of DNA-templated transcription"/>
    <property type="evidence" value="ECO:0007669"/>
    <property type="project" value="InterPro"/>
</dbReference>
<accession>G5IYT7</accession>
<protein>
    <submittedName>
        <fullName evidence="1">Uncharacterized protein</fullName>
    </submittedName>
</protein>
<organism evidence="1 2">
    <name type="scientific">Crocosphaera watsonii WH 0003</name>
    <dbReference type="NCBI Taxonomy" id="423471"/>
    <lineage>
        <taxon>Bacteria</taxon>
        <taxon>Bacillati</taxon>
        <taxon>Cyanobacteriota</taxon>
        <taxon>Cyanophyceae</taxon>
        <taxon>Oscillatoriophycideae</taxon>
        <taxon>Chroococcales</taxon>
        <taxon>Aphanothecaceae</taxon>
        <taxon>Crocosphaera</taxon>
    </lineage>
</organism>
<dbReference type="AlphaFoldDB" id="G5IYT7"/>
<evidence type="ECO:0000313" key="1">
    <source>
        <dbReference type="EMBL" id="EHJ14897.1"/>
    </source>
</evidence>
<comment type="caution">
    <text evidence="1">The sequence shown here is derived from an EMBL/GenBank/DDBJ whole genome shotgun (WGS) entry which is preliminary data.</text>
</comment>
<proteinExistence type="predicted"/>
<reference evidence="1 2" key="1">
    <citation type="journal article" date="2011" name="Front. Microbiol.">
        <title>Two Strains of Crocosphaera watsonii with Highly Conserved Genomes are Distinguished by Strain-Specific Features.</title>
        <authorList>
            <person name="Bench S.R."/>
            <person name="Ilikchyan I.N."/>
            <person name="Tripp H.J."/>
            <person name="Zehr J.P."/>
        </authorList>
    </citation>
    <scope>NUCLEOTIDE SEQUENCE [LARGE SCALE GENOMIC DNA]</scope>
    <source>
        <strain evidence="1 2">WH 0003</strain>
    </source>
</reference>
<name>G5IYT7_CROWT</name>
<dbReference type="PATRIC" id="fig|423471.3.peg.404"/>
<evidence type="ECO:0000313" key="2">
    <source>
        <dbReference type="Proteomes" id="UP000003477"/>
    </source>
</evidence>
<dbReference type="Proteomes" id="UP000003477">
    <property type="component" value="Unassembled WGS sequence"/>
</dbReference>